<feature type="region of interest" description="Disordered" evidence="1">
    <location>
        <begin position="1"/>
        <end position="21"/>
    </location>
</feature>
<feature type="compositionally biased region" description="Low complexity" evidence="1">
    <location>
        <begin position="1"/>
        <end position="15"/>
    </location>
</feature>
<reference evidence="2 3" key="2">
    <citation type="journal article" date="2013" name="Plant Cell Physiol.">
        <title>Rice Annotation Project Database (RAP-DB): an integrative and interactive database for rice genomics.</title>
        <authorList>
            <person name="Sakai H."/>
            <person name="Lee S.S."/>
            <person name="Tanaka T."/>
            <person name="Numa H."/>
            <person name="Kim J."/>
            <person name="Kawahara Y."/>
            <person name="Wakimoto H."/>
            <person name="Yang C.C."/>
            <person name="Iwamoto M."/>
            <person name="Abe T."/>
            <person name="Yamada Y."/>
            <person name="Muto A."/>
            <person name="Inokuchi H."/>
            <person name="Ikemura T."/>
            <person name="Matsumoto T."/>
            <person name="Sasaki T."/>
            <person name="Itoh T."/>
        </authorList>
    </citation>
    <scope>NUCLEOTIDE SEQUENCE [LARGE SCALE GENOMIC DNA]</scope>
    <source>
        <strain evidence="3">cv. Nipponbare</strain>
    </source>
</reference>
<accession>A0A0P0WF33</accession>
<sequence length="56" mass="5780">MSSGAAASAAGVEAGAAGGGKDDELADLVRRLVDALARYSDRLPFDLDRQVCRSDL</sequence>
<proteinExistence type="evidence at protein level"/>
<evidence type="ECO:0007829" key="4">
    <source>
        <dbReference type="PeptideAtlas" id="A0A0P0WF33"/>
    </source>
</evidence>
<dbReference type="Gramene" id="Os04t0629000-01">
    <property type="protein sequence ID" value="Os04t0629000-01"/>
    <property type="gene ID" value="Os04g0629000"/>
</dbReference>
<organism evidence="2 3">
    <name type="scientific">Oryza sativa subsp. japonica</name>
    <name type="common">Rice</name>
    <dbReference type="NCBI Taxonomy" id="39947"/>
    <lineage>
        <taxon>Eukaryota</taxon>
        <taxon>Viridiplantae</taxon>
        <taxon>Streptophyta</taxon>
        <taxon>Embryophyta</taxon>
        <taxon>Tracheophyta</taxon>
        <taxon>Spermatophyta</taxon>
        <taxon>Magnoliopsida</taxon>
        <taxon>Liliopsida</taxon>
        <taxon>Poales</taxon>
        <taxon>Poaceae</taxon>
        <taxon>BOP clade</taxon>
        <taxon>Oryzoideae</taxon>
        <taxon>Oryzeae</taxon>
        <taxon>Oryzinae</taxon>
        <taxon>Oryza</taxon>
        <taxon>Oryza sativa</taxon>
    </lineage>
</organism>
<dbReference type="EMBL" id="AP014960">
    <property type="protein sequence ID" value="BAS91146.1"/>
    <property type="molecule type" value="Genomic_DNA"/>
</dbReference>
<dbReference type="InParanoid" id="A0A0P0WF33"/>
<reference evidence="2 3" key="3">
    <citation type="journal article" date="2013" name="Rice">
        <title>Improvement of the Oryza sativa Nipponbare reference genome using next generation sequence and optical map data.</title>
        <authorList>
            <person name="Kawahara Y."/>
            <person name="de la Bastide M."/>
            <person name="Hamilton J.P."/>
            <person name="Kanamori H."/>
            <person name="McCombie W.R."/>
            <person name="Ouyang S."/>
            <person name="Schwartz D.C."/>
            <person name="Tanaka T."/>
            <person name="Wu J."/>
            <person name="Zhou S."/>
            <person name="Childs K.L."/>
            <person name="Davidson R.M."/>
            <person name="Lin H."/>
            <person name="Quesada-Ocampo L."/>
            <person name="Vaillancourt B."/>
            <person name="Sakai H."/>
            <person name="Lee S.S."/>
            <person name="Kim J."/>
            <person name="Numa H."/>
            <person name="Itoh T."/>
            <person name="Buell C.R."/>
            <person name="Matsumoto T."/>
        </authorList>
    </citation>
    <scope>NUCLEOTIDE SEQUENCE [LARGE SCALE GENOMIC DNA]</scope>
    <source>
        <strain evidence="3">cv. Nipponbare</strain>
    </source>
</reference>
<evidence type="ECO:0000313" key="3">
    <source>
        <dbReference type="Proteomes" id="UP000059680"/>
    </source>
</evidence>
<dbReference type="ExpressionAtlas" id="A0A0P0WF33">
    <property type="expression patterns" value="baseline and differential"/>
</dbReference>
<evidence type="ECO:0007829" key="5">
    <source>
        <dbReference type="ProteomicsDB" id="A0A0P0WF33"/>
    </source>
</evidence>
<dbReference type="AlphaFoldDB" id="A0A0P0WF33"/>
<keyword evidence="3" id="KW-1185">Reference proteome</keyword>
<gene>
    <name evidence="2" type="ordered locus">Os04g0629000</name>
    <name evidence="2" type="ORF">OSNPB_040629000</name>
</gene>
<name>A0A0P0WF33_ORYSJ</name>
<reference evidence="3" key="1">
    <citation type="journal article" date="2005" name="Nature">
        <title>The map-based sequence of the rice genome.</title>
        <authorList>
            <consortium name="International rice genome sequencing project (IRGSP)"/>
            <person name="Matsumoto T."/>
            <person name="Wu J."/>
            <person name="Kanamori H."/>
            <person name="Katayose Y."/>
            <person name="Fujisawa M."/>
            <person name="Namiki N."/>
            <person name="Mizuno H."/>
            <person name="Yamamoto K."/>
            <person name="Antonio B.A."/>
            <person name="Baba T."/>
            <person name="Sakata K."/>
            <person name="Nagamura Y."/>
            <person name="Aoki H."/>
            <person name="Arikawa K."/>
            <person name="Arita K."/>
            <person name="Bito T."/>
            <person name="Chiden Y."/>
            <person name="Fujitsuka N."/>
            <person name="Fukunaka R."/>
            <person name="Hamada M."/>
            <person name="Harada C."/>
            <person name="Hayashi A."/>
            <person name="Hijishita S."/>
            <person name="Honda M."/>
            <person name="Hosokawa S."/>
            <person name="Ichikawa Y."/>
            <person name="Idonuma A."/>
            <person name="Iijima M."/>
            <person name="Ikeda M."/>
            <person name="Ikeno M."/>
            <person name="Ito K."/>
            <person name="Ito S."/>
            <person name="Ito T."/>
            <person name="Ito Y."/>
            <person name="Ito Y."/>
            <person name="Iwabuchi A."/>
            <person name="Kamiya K."/>
            <person name="Karasawa W."/>
            <person name="Kurita K."/>
            <person name="Katagiri S."/>
            <person name="Kikuta A."/>
            <person name="Kobayashi H."/>
            <person name="Kobayashi N."/>
            <person name="Machita K."/>
            <person name="Maehara T."/>
            <person name="Masukawa M."/>
            <person name="Mizubayashi T."/>
            <person name="Mukai Y."/>
            <person name="Nagasaki H."/>
            <person name="Nagata Y."/>
            <person name="Naito S."/>
            <person name="Nakashima M."/>
            <person name="Nakama Y."/>
            <person name="Nakamichi Y."/>
            <person name="Nakamura M."/>
            <person name="Meguro A."/>
            <person name="Negishi M."/>
            <person name="Ohta I."/>
            <person name="Ohta T."/>
            <person name="Okamoto M."/>
            <person name="Ono N."/>
            <person name="Saji S."/>
            <person name="Sakaguchi M."/>
            <person name="Sakai K."/>
            <person name="Shibata M."/>
            <person name="Shimokawa T."/>
            <person name="Song J."/>
            <person name="Takazaki Y."/>
            <person name="Terasawa K."/>
            <person name="Tsugane M."/>
            <person name="Tsuji K."/>
            <person name="Ueda S."/>
            <person name="Waki K."/>
            <person name="Yamagata H."/>
            <person name="Yamamoto M."/>
            <person name="Yamamoto S."/>
            <person name="Yamane H."/>
            <person name="Yoshiki S."/>
            <person name="Yoshihara R."/>
            <person name="Yukawa K."/>
            <person name="Zhong H."/>
            <person name="Yano M."/>
            <person name="Yuan Q."/>
            <person name="Ouyang S."/>
            <person name="Liu J."/>
            <person name="Jones K.M."/>
            <person name="Gansberger K."/>
            <person name="Moffat K."/>
            <person name="Hill J."/>
            <person name="Bera J."/>
            <person name="Fadrosh D."/>
            <person name="Jin S."/>
            <person name="Johri S."/>
            <person name="Kim M."/>
            <person name="Overton L."/>
            <person name="Reardon M."/>
            <person name="Tsitrin T."/>
            <person name="Vuong H."/>
            <person name="Weaver B."/>
            <person name="Ciecko A."/>
            <person name="Tallon L."/>
            <person name="Jackson J."/>
            <person name="Pai G."/>
            <person name="Aken S.V."/>
            <person name="Utterback T."/>
            <person name="Reidmuller S."/>
            <person name="Feldblyum T."/>
            <person name="Hsiao J."/>
            <person name="Zismann V."/>
            <person name="Iobst S."/>
            <person name="de Vazeille A.R."/>
            <person name="Buell C.R."/>
            <person name="Ying K."/>
            <person name="Li Y."/>
            <person name="Lu T."/>
            <person name="Huang Y."/>
            <person name="Zhao Q."/>
            <person name="Feng Q."/>
            <person name="Zhang L."/>
            <person name="Zhu J."/>
            <person name="Weng Q."/>
            <person name="Mu J."/>
            <person name="Lu Y."/>
            <person name="Fan D."/>
            <person name="Liu Y."/>
            <person name="Guan J."/>
            <person name="Zhang Y."/>
            <person name="Yu S."/>
            <person name="Liu X."/>
            <person name="Zhang Y."/>
            <person name="Hong G."/>
            <person name="Han B."/>
            <person name="Choisne N."/>
            <person name="Demange N."/>
            <person name="Orjeda G."/>
            <person name="Samain S."/>
            <person name="Cattolico L."/>
            <person name="Pelletier E."/>
            <person name="Couloux A."/>
            <person name="Segurens B."/>
            <person name="Wincker P."/>
            <person name="D'Hont A."/>
            <person name="Scarpelli C."/>
            <person name="Weissenbach J."/>
            <person name="Salanoubat M."/>
            <person name="Quetier F."/>
            <person name="Yu Y."/>
            <person name="Kim H.R."/>
            <person name="Rambo T."/>
            <person name="Currie J."/>
            <person name="Collura K."/>
            <person name="Luo M."/>
            <person name="Yang T."/>
            <person name="Ammiraju J.S.S."/>
            <person name="Engler F."/>
            <person name="Soderlund C."/>
            <person name="Wing R.A."/>
            <person name="Palmer L.E."/>
            <person name="de la Bastide M."/>
            <person name="Spiegel L."/>
            <person name="Nascimento L."/>
            <person name="Zutavern T."/>
            <person name="O'Shaughnessy A."/>
            <person name="Dike S."/>
            <person name="Dedhia N."/>
            <person name="Preston R."/>
            <person name="Balija V."/>
            <person name="McCombie W.R."/>
            <person name="Chow T."/>
            <person name="Chen H."/>
            <person name="Chung M."/>
            <person name="Chen C."/>
            <person name="Shaw J."/>
            <person name="Wu H."/>
            <person name="Hsiao K."/>
            <person name="Chao Y."/>
            <person name="Chu M."/>
            <person name="Cheng C."/>
            <person name="Hour A."/>
            <person name="Lee P."/>
            <person name="Lin S."/>
            <person name="Lin Y."/>
            <person name="Liou J."/>
            <person name="Liu S."/>
            <person name="Hsing Y."/>
            <person name="Raghuvanshi S."/>
            <person name="Mohanty A."/>
            <person name="Bharti A.K."/>
            <person name="Gaur A."/>
            <person name="Gupta V."/>
            <person name="Kumar D."/>
            <person name="Ravi V."/>
            <person name="Vij S."/>
            <person name="Kapur A."/>
            <person name="Khurana P."/>
            <person name="Khurana P."/>
            <person name="Khurana J.P."/>
            <person name="Tyagi A.K."/>
            <person name="Gaikwad K."/>
            <person name="Singh A."/>
            <person name="Dalal V."/>
            <person name="Srivastava S."/>
            <person name="Dixit A."/>
            <person name="Pal A.K."/>
            <person name="Ghazi I.A."/>
            <person name="Yadav M."/>
            <person name="Pandit A."/>
            <person name="Bhargava A."/>
            <person name="Sureshbabu K."/>
            <person name="Batra K."/>
            <person name="Sharma T.R."/>
            <person name="Mohapatra T."/>
            <person name="Singh N.K."/>
            <person name="Messing J."/>
            <person name="Nelson A.B."/>
            <person name="Fuks G."/>
            <person name="Kavchok S."/>
            <person name="Keizer G."/>
            <person name="Linton E."/>
            <person name="Llaca V."/>
            <person name="Song R."/>
            <person name="Tanyolac B."/>
            <person name="Young S."/>
            <person name="Ho-Il K."/>
            <person name="Hahn J.H."/>
            <person name="Sangsakoo G."/>
            <person name="Vanavichit A."/>
            <person name="de Mattos Luiz.A.T."/>
            <person name="Zimmer P.D."/>
            <person name="Malone G."/>
            <person name="Dellagostin O."/>
            <person name="de Oliveira A.C."/>
            <person name="Bevan M."/>
            <person name="Bancroft I."/>
            <person name="Minx P."/>
            <person name="Cordum H."/>
            <person name="Wilson R."/>
            <person name="Cheng Z."/>
            <person name="Jin W."/>
            <person name="Jiang J."/>
            <person name="Leong S.A."/>
            <person name="Iwama H."/>
            <person name="Gojobori T."/>
            <person name="Itoh T."/>
            <person name="Niimura Y."/>
            <person name="Fujii Y."/>
            <person name="Habara T."/>
            <person name="Sakai H."/>
            <person name="Sato Y."/>
            <person name="Wilson G."/>
            <person name="Kumar K."/>
            <person name="McCouch S."/>
            <person name="Juretic N."/>
            <person name="Hoen D."/>
            <person name="Wright S."/>
            <person name="Bruskiewich R."/>
            <person name="Bureau T."/>
            <person name="Miyao A."/>
            <person name="Hirochika H."/>
            <person name="Nishikawa T."/>
            <person name="Kadowaki K."/>
            <person name="Sugiura M."/>
            <person name="Burr B."/>
            <person name="Sasaki T."/>
        </authorList>
    </citation>
    <scope>NUCLEOTIDE SEQUENCE [LARGE SCALE GENOMIC DNA]</scope>
    <source>
        <strain evidence="3">cv. Nipponbare</strain>
    </source>
</reference>
<dbReference type="PaxDb" id="39947-A0A0P0WF33"/>
<dbReference type="Proteomes" id="UP000059680">
    <property type="component" value="Chromosome 4"/>
</dbReference>
<protein>
    <submittedName>
        <fullName evidence="2">Os04g0629000 protein</fullName>
    </submittedName>
</protein>
<keyword evidence="4 5" id="KW-1267">Proteomics identification</keyword>
<evidence type="ECO:0000313" key="2">
    <source>
        <dbReference type="EMBL" id="BAS91146.1"/>
    </source>
</evidence>
<evidence type="ECO:0000256" key="1">
    <source>
        <dbReference type="SAM" id="MobiDB-lite"/>
    </source>
</evidence>